<keyword evidence="5" id="KW-1003">Cell membrane</keyword>
<dbReference type="InterPro" id="IPR004031">
    <property type="entry name" value="PMP22/EMP/MP20/Claudin"/>
</dbReference>
<keyword evidence="9 10" id="KW-0472">Membrane</keyword>
<keyword evidence="7" id="KW-0965">Cell junction</keyword>
<dbReference type="OrthoDB" id="8612291at2759"/>
<dbReference type="GO" id="GO:0005923">
    <property type="term" value="C:bicellular tight junction"/>
    <property type="evidence" value="ECO:0007669"/>
    <property type="project" value="UniProtKB-SubCell"/>
</dbReference>
<dbReference type="Gene3D" id="1.20.140.150">
    <property type="match status" value="1"/>
</dbReference>
<evidence type="ECO:0000313" key="12">
    <source>
        <dbReference type="Proteomes" id="UP000314987"/>
    </source>
</evidence>
<evidence type="ECO:0000256" key="7">
    <source>
        <dbReference type="ARBA" id="ARBA00022949"/>
    </source>
</evidence>
<dbReference type="PANTHER" id="PTHR12002">
    <property type="entry name" value="CLAUDIN"/>
    <property type="match status" value="1"/>
</dbReference>
<sequence>MAWNFNGKIQLGALLLSLLGWICSCVTTAVPLWKNLNLELNEMENWSMGLWEVCVIQEEGAIVCKTFESFLALPQEFRASRILMLASDGLGFLGLLLSSLGSDCFQVQGVSWGLKKGLRFLAGVLVEVAAASTLFPVSWVAYSTVQDFWDEHIPDVVPRWEFGEALFLGWVAGVFLAVSGLLLICSAWLAKDEPPSPPNACPLALPTGGPAEMPDRFFHPPPRHRDLVI</sequence>
<evidence type="ECO:0000256" key="8">
    <source>
        <dbReference type="ARBA" id="ARBA00022989"/>
    </source>
</evidence>
<dbReference type="OMA" id="TVQDFWD"/>
<keyword evidence="12" id="KW-1185">Reference proteome</keyword>
<reference evidence="12" key="1">
    <citation type="submission" date="2018-12" db="EMBL/GenBank/DDBJ databases">
        <authorList>
            <person name="Yazar S."/>
        </authorList>
    </citation>
    <scope>NUCLEOTIDE SEQUENCE [LARGE SCALE GENOMIC DNA]</scope>
</reference>
<protein>
    <submittedName>
        <fullName evidence="11">Claudin 25</fullName>
    </submittedName>
</protein>
<comment type="subcellular location">
    <subcellularLocation>
        <location evidence="1">Cell junction</location>
        <location evidence="1">Tight junction</location>
    </subcellularLocation>
    <subcellularLocation>
        <location evidence="2">Cell membrane</location>
        <topology evidence="2">Multi-pass membrane protein</topology>
    </subcellularLocation>
</comment>
<name>A0A4X2LSM8_VOMUR</name>
<dbReference type="InterPro" id="IPR006187">
    <property type="entry name" value="Claudin"/>
</dbReference>
<proteinExistence type="inferred from homology"/>
<reference evidence="11" key="2">
    <citation type="submission" date="2025-08" db="UniProtKB">
        <authorList>
            <consortium name="Ensembl"/>
        </authorList>
    </citation>
    <scope>IDENTIFICATION</scope>
</reference>
<keyword evidence="6 10" id="KW-0812">Transmembrane</keyword>
<organism evidence="11 12">
    <name type="scientific">Vombatus ursinus</name>
    <name type="common">Common wombat</name>
    <dbReference type="NCBI Taxonomy" id="29139"/>
    <lineage>
        <taxon>Eukaryota</taxon>
        <taxon>Metazoa</taxon>
        <taxon>Chordata</taxon>
        <taxon>Craniata</taxon>
        <taxon>Vertebrata</taxon>
        <taxon>Euteleostomi</taxon>
        <taxon>Mammalia</taxon>
        <taxon>Metatheria</taxon>
        <taxon>Diprotodontia</taxon>
        <taxon>Vombatidae</taxon>
        <taxon>Vombatus</taxon>
    </lineage>
</organism>
<evidence type="ECO:0000256" key="4">
    <source>
        <dbReference type="ARBA" id="ARBA00022427"/>
    </source>
</evidence>
<keyword evidence="4" id="KW-0796">Tight junction</keyword>
<reference evidence="11" key="3">
    <citation type="submission" date="2025-09" db="UniProtKB">
        <authorList>
            <consortium name="Ensembl"/>
        </authorList>
    </citation>
    <scope>IDENTIFICATION</scope>
</reference>
<dbReference type="PRINTS" id="PR01077">
    <property type="entry name" value="CLAUDIN"/>
</dbReference>
<accession>A0A4X2LSM8</accession>
<dbReference type="RefSeq" id="XP_027703106.1">
    <property type="nucleotide sequence ID" value="XM_027847305.1"/>
</dbReference>
<dbReference type="Pfam" id="PF00822">
    <property type="entry name" value="PMP22_Claudin"/>
    <property type="match status" value="1"/>
</dbReference>
<feature type="transmembrane region" description="Helical" evidence="10">
    <location>
        <begin position="82"/>
        <end position="100"/>
    </location>
</feature>
<dbReference type="AlphaFoldDB" id="A0A4X2LSM8"/>
<evidence type="ECO:0000256" key="6">
    <source>
        <dbReference type="ARBA" id="ARBA00022692"/>
    </source>
</evidence>
<keyword evidence="8 10" id="KW-1133">Transmembrane helix</keyword>
<dbReference type="GeneTree" id="ENSGT00940000163940"/>
<evidence type="ECO:0000256" key="5">
    <source>
        <dbReference type="ARBA" id="ARBA00022475"/>
    </source>
</evidence>
<dbReference type="CTD" id="644672"/>
<dbReference type="Ensembl" id="ENSVURT00010028118.1">
    <property type="protein sequence ID" value="ENSVURP00010024706.1"/>
    <property type="gene ID" value="ENSVURG00010018935.1"/>
</dbReference>
<evidence type="ECO:0000256" key="10">
    <source>
        <dbReference type="SAM" id="Phobius"/>
    </source>
</evidence>
<dbReference type="Proteomes" id="UP000314987">
    <property type="component" value="Unassembled WGS sequence"/>
</dbReference>
<evidence type="ECO:0000313" key="11">
    <source>
        <dbReference type="Ensembl" id="ENSVURP00010024706.1"/>
    </source>
</evidence>
<feature type="transmembrane region" description="Helical" evidence="10">
    <location>
        <begin position="165"/>
        <end position="190"/>
    </location>
</feature>
<dbReference type="STRING" id="29139.ENSVURP00010024706"/>
<gene>
    <name evidence="11" type="primary">CLDN25</name>
</gene>
<dbReference type="GO" id="GO:0005198">
    <property type="term" value="F:structural molecule activity"/>
    <property type="evidence" value="ECO:0007669"/>
    <property type="project" value="InterPro"/>
</dbReference>
<dbReference type="GO" id="GO:0005886">
    <property type="term" value="C:plasma membrane"/>
    <property type="evidence" value="ECO:0007669"/>
    <property type="project" value="UniProtKB-SubCell"/>
</dbReference>
<evidence type="ECO:0000256" key="9">
    <source>
        <dbReference type="ARBA" id="ARBA00023136"/>
    </source>
</evidence>
<evidence type="ECO:0000256" key="1">
    <source>
        <dbReference type="ARBA" id="ARBA00004435"/>
    </source>
</evidence>
<evidence type="ECO:0000256" key="3">
    <source>
        <dbReference type="ARBA" id="ARBA00008295"/>
    </source>
</evidence>
<dbReference type="GeneID" id="114032094"/>
<comment type="similarity">
    <text evidence="3">Belongs to the claudin family.</text>
</comment>
<evidence type="ECO:0000256" key="2">
    <source>
        <dbReference type="ARBA" id="ARBA00004651"/>
    </source>
</evidence>
<feature type="transmembrane region" description="Helical" evidence="10">
    <location>
        <begin position="120"/>
        <end position="145"/>
    </location>
</feature>